<evidence type="ECO:0000256" key="5">
    <source>
        <dbReference type="ARBA" id="ARBA00020076"/>
    </source>
</evidence>
<feature type="transmembrane region" description="Helical" evidence="13">
    <location>
        <begin position="113"/>
        <end position="135"/>
    </location>
</feature>
<evidence type="ECO:0000313" key="15">
    <source>
        <dbReference type="Proteomes" id="UP001169764"/>
    </source>
</evidence>
<dbReference type="InterPro" id="IPR018495">
    <property type="entry name" value="Succ_DH_cyt_bsu_CS"/>
</dbReference>
<name>A0ABT8Y482_9SPHN</name>
<evidence type="ECO:0000256" key="9">
    <source>
        <dbReference type="ARBA" id="ARBA00022989"/>
    </source>
</evidence>
<dbReference type="Gene3D" id="1.20.1300.10">
    <property type="entry name" value="Fumarate reductase/succinate dehydrogenase, transmembrane subunit"/>
    <property type="match status" value="1"/>
</dbReference>
<dbReference type="PANTHER" id="PTHR10978:SF5">
    <property type="entry name" value="SUCCINATE DEHYDROGENASE CYTOCHROME B560 SUBUNIT, MITOCHONDRIAL"/>
    <property type="match status" value="1"/>
</dbReference>
<dbReference type="CDD" id="cd03499">
    <property type="entry name" value="SQR_TypeC_SdhC"/>
    <property type="match status" value="1"/>
</dbReference>
<dbReference type="Pfam" id="PF01127">
    <property type="entry name" value="Sdh_cyt"/>
    <property type="match status" value="1"/>
</dbReference>
<sequence length="138" mass="15020">MARNPARPLSPHLTIWRWGPHMLVSILHRATGTALALGGGILFIWWLTALAGGEASYARFIDLMTSDATGRLNLIPGLVLFGLTWSFFQHMSTGIRHLLLDTGAGYELKINKMGAVATLVVSTTLTVLVWGAILMRGH</sequence>
<gene>
    <name evidence="14" type="primary">sdhC</name>
    <name evidence="14" type="ORF">Q4F19_01905</name>
</gene>
<proteinExistence type="inferred from homology"/>
<evidence type="ECO:0000313" key="14">
    <source>
        <dbReference type="EMBL" id="MDO6413125.1"/>
    </source>
</evidence>
<reference evidence="14" key="1">
    <citation type="submission" date="2023-07" db="EMBL/GenBank/DDBJ databases">
        <authorList>
            <person name="Kim M."/>
        </authorList>
    </citation>
    <scope>NUCLEOTIDE SEQUENCE</scope>
    <source>
        <strain evidence="14">BIUV-7</strain>
    </source>
</reference>
<evidence type="ECO:0000256" key="3">
    <source>
        <dbReference type="ARBA" id="ARBA00004141"/>
    </source>
</evidence>
<feature type="transmembrane region" description="Helical" evidence="13">
    <location>
        <begin position="26"/>
        <end position="51"/>
    </location>
</feature>
<feature type="transmembrane region" description="Helical" evidence="13">
    <location>
        <begin position="72"/>
        <end position="93"/>
    </location>
</feature>
<dbReference type="PROSITE" id="PS01000">
    <property type="entry name" value="SDH_CYT_1"/>
    <property type="match status" value="1"/>
</dbReference>
<keyword evidence="10" id="KW-0408">Iron</keyword>
<evidence type="ECO:0000256" key="6">
    <source>
        <dbReference type="ARBA" id="ARBA00022617"/>
    </source>
</evidence>
<dbReference type="InterPro" id="IPR014314">
    <property type="entry name" value="Succ_DH_cytb556"/>
</dbReference>
<evidence type="ECO:0000256" key="4">
    <source>
        <dbReference type="ARBA" id="ARBA00007244"/>
    </source>
</evidence>
<evidence type="ECO:0000256" key="2">
    <source>
        <dbReference type="ARBA" id="ARBA00004050"/>
    </source>
</evidence>
<keyword evidence="15" id="KW-1185">Reference proteome</keyword>
<organism evidence="14 15">
    <name type="scientific">Sphingomonas natans</name>
    <dbReference type="NCBI Taxonomy" id="3063330"/>
    <lineage>
        <taxon>Bacteria</taxon>
        <taxon>Pseudomonadati</taxon>
        <taxon>Pseudomonadota</taxon>
        <taxon>Alphaproteobacteria</taxon>
        <taxon>Sphingomonadales</taxon>
        <taxon>Sphingomonadaceae</taxon>
        <taxon>Sphingomonas</taxon>
    </lineage>
</organism>
<comment type="cofactor">
    <cofactor evidence="1">
        <name>heme</name>
        <dbReference type="ChEBI" id="CHEBI:30413"/>
    </cofactor>
</comment>
<dbReference type="PIRSF" id="PIRSF000178">
    <property type="entry name" value="SDH_cyt_b560"/>
    <property type="match status" value="1"/>
</dbReference>
<evidence type="ECO:0000256" key="8">
    <source>
        <dbReference type="ARBA" id="ARBA00022723"/>
    </source>
</evidence>
<evidence type="ECO:0000256" key="1">
    <source>
        <dbReference type="ARBA" id="ARBA00001971"/>
    </source>
</evidence>
<comment type="similarity">
    <text evidence="4">Belongs to the cytochrome b560 family.</text>
</comment>
<keyword evidence="8" id="KW-0479">Metal-binding</keyword>
<keyword evidence="11 13" id="KW-0472">Membrane</keyword>
<dbReference type="InterPro" id="IPR034804">
    <property type="entry name" value="SQR/QFR_C/D"/>
</dbReference>
<dbReference type="SUPFAM" id="SSF81343">
    <property type="entry name" value="Fumarate reductase respiratory complex transmembrane subunits"/>
    <property type="match status" value="1"/>
</dbReference>
<protein>
    <recommendedName>
        <fullName evidence="5">Succinate dehydrogenase cytochrome b556 subunit</fullName>
    </recommendedName>
</protein>
<comment type="function">
    <text evidence="2">Membrane-anchoring subunit of succinate dehydrogenase (SDH).</text>
</comment>
<keyword evidence="7 13" id="KW-0812">Transmembrane</keyword>
<comment type="caution">
    <text evidence="14">The sequence shown here is derived from an EMBL/GenBank/DDBJ whole genome shotgun (WGS) entry which is preliminary data.</text>
</comment>
<dbReference type="RefSeq" id="WP_303539443.1">
    <property type="nucleotide sequence ID" value="NZ_JAUOTP010000001.1"/>
</dbReference>
<dbReference type="Proteomes" id="UP001169764">
    <property type="component" value="Unassembled WGS sequence"/>
</dbReference>
<evidence type="ECO:0000256" key="10">
    <source>
        <dbReference type="ARBA" id="ARBA00023004"/>
    </source>
</evidence>
<comment type="subunit">
    <text evidence="12">Part of an enzyme complex containing four subunits: a flavoprotein, an iron-sulfur protein, plus two membrane-anchoring proteins, SdhC and SdhD. The complex can form homotrimers.</text>
</comment>
<evidence type="ECO:0000256" key="12">
    <source>
        <dbReference type="ARBA" id="ARBA00025912"/>
    </source>
</evidence>
<dbReference type="InterPro" id="IPR000701">
    <property type="entry name" value="SuccDH_FuR_B_TM-su"/>
</dbReference>
<evidence type="ECO:0000256" key="7">
    <source>
        <dbReference type="ARBA" id="ARBA00022692"/>
    </source>
</evidence>
<dbReference type="NCBIfam" id="TIGR02970">
    <property type="entry name" value="succ_dehyd_cytB"/>
    <property type="match status" value="1"/>
</dbReference>
<dbReference type="PANTHER" id="PTHR10978">
    <property type="entry name" value="SUCCINATE DEHYDROGENASE CYTOCHROME B560 SUBUNIT"/>
    <property type="match status" value="1"/>
</dbReference>
<comment type="subcellular location">
    <subcellularLocation>
        <location evidence="3">Membrane</location>
        <topology evidence="3">Multi-pass membrane protein</topology>
    </subcellularLocation>
</comment>
<evidence type="ECO:0000256" key="13">
    <source>
        <dbReference type="SAM" id="Phobius"/>
    </source>
</evidence>
<keyword evidence="9 13" id="KW-1133">Transmembrane helix</keyword>
<dbReference type="EMBL" id="JAUOTP010000001">
    <property type="protein sequence ID" value="MDO6413125.1"/>
    <property type="molecule type" value="Genomic_DNA"/>
</dbReference>
<accession>A0ABT8Y482</accession>
<keyword evidence="6" id="KW-0349">Heme</keyword>
<evidence type="ECO:0000256" key="11">
    <source>
        <dbReference type="ARBA" id="ARBA00023136"/>
    </source>
</evidence>